<feature type="non-terminal residue" evidence="2">
    <location>
        <position position="76"/>
    </location>
</feature>
<keyword evidence="1" id="KW-0175">Coiled coil</keyword>
<feature type="coiled-coil region" evidence="1">
    <location>
        <begin position="49"/>
        <end position="76"/>
    </location>
</feature>
<accession>X1JNG3</accession>
<evidence type="ECO:0000313" key="2">
    <source>
        <dbReference type="EMBL" id="GAH96281.1"/>
    </source>
</evidence>
<organism evidence="2">
    <name type="scientific">marine sediment metagenome</name>
    <dbReference type="NCBI Taxonomy" id="412755"/>
    <lineage>
        <taxon>unclassified sequences</taxon>
        <taxon>metagenomes</taxon>
        <taxon>ecological metagenomes</taxon>
    </lineage>
</organism>
<proteinExistence type="predicted"/>
<comment type="caution">
    <text evidence="2">The sequence shown here is derived from an EMBL/GenBank/DDBJ whole genome shotgun (WGS) entry which is preliminary data.</text>
</comment>
<reference evidence="2" key="1">
    <citation type="journal article" date="2014" name="Front. Microbiol.">
        <title>High frequency of phylogenetically diverse reductive dehalogenase-homologous genes in deep subseafloor sedimentary metagenomes.</title>
        <authorList>
            <person name="Kawai M."/>
            <person name="Futagami T."/>
            <person name="Toyoda A."/>
            <person name="Takaki Y."/>
            <person name="Nishi S."/>
            <person name="Hori S."/>
            <person name="Arai W."/>
            <person name="Tsubouchi T."/>
            <person name="Morono Y."/>
            <person name="Uchiyama I."/>
            <person name="Ito T."/>
            <person name="Fujiyama A."/>
            <person name="Inagaki F."/>
            <person name="Takami H."/>
        </authorList>
    </citation>
    <scope>NUCLEOTIDE SEQUENCE</scope>
    <source>
        <strain evidence="2">Expedition CK06-06</strain>
    </source>
</reference>
<sequence length="76" mass="8835">QTGDVVIAARDLWKRLDGLRDIEKRPYLNACNTIQAHFGDHLVRLKKIMDGLTLRASEYNRKKADAERKAREEAER</sequence>
<feature type="non-terminal residue" evidence="2">
    <location>
        <position position="1"/>
    </location>
</feature>
<name>X1JNG3_9ZZZZ</name>
<dbReference type="EMBL" id="BARU01048433">
    <property type="protein sequence ID" value="GAH96281.1"/>
    <property type="molecule type" value="Genomic_DNA"/>
</dbReference>
<gene>
    <name evidence="2" type="ORF">S03H2_71988</name>
</gene>
<protein>
    <submittedName>
        <fullName evidence="2">Uncharacterized protein</fullName>
    </submittedName>
</protein>
<evidence type="ECO:0000256" key="1">
    <source>
        <dbReference type="SAM" id="Coils"/>
    </source>
</evidence>
<dbReference type="AlphaFoldDB" id="X1JNG3"/>